<reference evidence="1 2" key="2">
    <citation type="journal article" date="2022" name="Mol. Ecol. Resour.">
        <title>The genomes of chicory, endive, great burdock and yacon provide insights into Asteraceae paleo-polyploidization history and plant inulin production.</title>
        <authorList>
            <person name="Fan W."/>
            <person name="Wang S."/>
            <person name="Wang H."/>
            <person name="Wang A."/>
            <person name="Jiang F."/>
            <person name="Liu H."/>
            <person name="Zhao H."/>
            <person name="Xu D."/>
            <person name="Zhang Y."/>
        </authorList>
    </citation>
    <scope>NUCLEOTIDE SEQUENCE [LARGE SCALE GENOMIC DNA]</scope>
    <source>
        <strain evidence="2">cv. Yunnan</strain>
        <tissue evidence="1">Leaves</tissue>
    </source>
</reference>
<proteinExistence type="predicted"/>
<protein>
    <submittedName>
        <fullName evidence="1">Uncharacterized protein</fullName>
    </submittedName>
</protein>
<reference evidence="2" key="1">
    <citation type="journal article" date="2022" name="Mol. Ecol. Resour.">
        <title>The genomes of chicory, endive, great burdock and yacon provide insights into Asteraceae palaeo-polyploidization history and plant inulin production.</title>
        <authorList>
            <person name="Fan W."/>
            <person name="Wang S."/>
            <person name="Wang H."/>
            <person name="Wang A."/>
            <person name="Jiang F."/>
            <person name="Liu H."/>
            <person name="Zhao H."/>
            <person name="Xu D."/>
            <person name="Zhang Y."/>
        </authorList>
    </citation>
    <scope>NUCLEOTIDE SEQUENCE [LARGE SCALE GENOMIC DNA]</scope>
    <source>
        <strain evidence="2">cv. Yunnan</strain>
    </source>
</reference>
<evidence type="ECO:0000313" key="2">
    <source>
        <dbReference type="Proteomes" id="UP001056120"/>
    </source>
</evidence>
<gene>
    <name evidence="1" type="ORF">L1987_22588</name>
</gene>
<accession>A0ACB9IH08</accession>
<comment type="caution">
    <text evidence="1">The sequence shown here is derived from an EMBL/GenBank/DDBJ whole genome shotgun (WGS) entry which is preliminary data.</text>
</comment>
<organism evidence="1 2">
    <name type="scientific">Smallanthus sonchifolius</name>
    <dbReference type="NCBI Taxonomy" id="185202"/>
    <lineage>
        <taxon>Eukaryota</taxon>
        <taxon>Viridiplantae</taxon>
        <taxon>Streptophyta</taxon>
        <taxon>Embryophyta</taxon>
        <taxon>Tracheophyta</taxon>
        <taxon>Spermatophyta</taxon>
        <taxon>Magnoliopsida</taxon>
        <taxon>eudicotyledons</taxon>
        <taxon>Gunneridae</taxon>
        <taxon>Pentapetalae</taxon>
        <taxon>asterids</taxon>
        <taxon>campanulids</taxon>
        <taxon>Asterales</taxon>
        <taxon>Asteraceae</taxon>
        <taxon>Asteroideae</taxon>
        <taxon>Heliantheae alliance</taxon>
        <taxon>Millerieae</taxon>
        <taxon>Smallanthus</taxon>
    </lineage>
</organism>
<evidence type="ECO:0000313" key="1">
    <source>
        <dbReference type="EMBL" id="KAI3806675.1"/>
    </source>
</evidence>
<sequence length="107" mass="11593">MKPFSSSIITKTLSLSLLTELAYYSPLTPTSSDSPKILTATETASSVYTSNSKTTVSDRRNPRSGSCSFLVLVLRSRISRFLNDSNKTSNIQQQFGLCALTGHGVVL</sequence>
<dbReference type="Proteomes" id="UP001056120">
    <property type="component" value="Linkage Group LG08"/>
</dbReference>
<keyword evidence="2" id="KW-1185">Reference proteome</keyword>
<name>A0ACB9IH08_9ASTR</name>
<dbReference type="EMBL" id="CM042025">
    <property type="protein sequence ID" value="KAI3806675.1"/>
    <property type="molecule type" value="Genomic_DNA"/>
</dbReference>